<dbReference type="OrthoDB" id="2080707at2"/>
<feature type="transmembrane region" description="Helical" evidence="3">
    <location>
        <begin position="606"/>
        <end position="632"/>
    </location>
</feature>
<protein>
    <recommendedName>
        <fullName evidence="4">MobA/VirD2-like nuclease domain-containing protein</fullName>
    </recommendedName>
</protein>
<feature type="coiled-coil region" evidence="1">
    <location>
        <begin position="511"/>
        <end position="545"/>
    </location>
</feature>
<comment type="caution">
    <text evidence="5">The sequence shown here is derived from an EMBL/GenBank/DDBJ whole genome shotgun (WGS) entry which is preliminary data.</text>
</comment>
<feature type="compositionally biased region" description="Polar residues" evidence="2">
    <location>
        <begin position="319"/>
        <end position="331"/>
    </location>
</feature>
<accession>A0A364VDP6</accession>
<feature type="domain" description="MobA/VirD2-like nuclease" evidence="4">
    <location>
        <begin position="60"/>
        <end position="161"/>
    </location>
</feature>
<keyword evidence="1" id="KW-0175">Coiled coil</keyword>
<keyword evidence="3" id="KW-0472">Membrane</keyword>
<evidence type="ECO:0000313" key="5">
    <source>
        <dbReference type="EMBL" id="RAV34769.1"/>
    </source>
</evidence>
<dbReference type="Pfam" id="PF03432">
    <property type="entry name" value="Relaxase"/>
    <property type="match status" value="1"/>
</dbReference>
<dbReference type="AlphaFoldDB" id="A0A364VDP6"/>
<gene>
    <name evidence="5" type="ORF">CWC39_01615</name>
</gene>
<feature type="region of interest" description="Disordered" evidence="2">
    <location>
        <begin position="317"/>
        <end position="340"/>
    </location>
</feature>
<keyword evidence="3" id="KW-1133">Transmembrane helix</keyword>
<name>A0A364VDP6_9CORY</name>
<reference evidence="5 6" key="1">
    <citation type="journal article" date="2018" name="Syst. Appl. Microbiol.">
        <title>Corynebacterium heidelbergense sp. nov., isolated from the preen glands of Egyptian geese (Alopochen aegyptiacus).</title>
        <authorList>
            <person name="Braun M.S."/>
            <person name="Wang E."/>
            <person name="Zimmermann S."/>
            <person name="Wink M."/>
        </authorList>
    </citation>
    <scope>NUCLEOTIDE SEQUENCE [LARGE SCALE GENOMIC DNA]</scope>
    <source>
        <strain evidence="5 6">DSM 104638</strain>
    </source>
</reference>
<sequence length="641" mass="70433">MSVTTVTRTTSLTAATIYVAYGTRENADADLLRAERLSTIGFRAASPLEWAVAGCQELRGHPRRTNQAVAYVQSWPREELDRNDPEHVSRAHQAGLELAHRMAPGCPVTVATHTDSASGCVHNHIVILNHDVGTGLAAPKPAGNVHAVRAVNDEIMRDFGLAVLPGREEVSLSRAERIAQAQGRQIDAAGLSLHELTGDTWRSYLRARIDAVLADEHVGSVDDFIRHGPDHGVHVERQGDALTYALVDDDEDVVRYRTKRGFRKCATSGSRLGSDYTTAGVASYLDDLAQARAEEAVEGLRQQQQRAALAAVSKHTKNDQGVISMPQNPRRQPQHSELTETRVHSLITDRLEPVVETIQESPTRQELESSLSEIDTRIQKLGVSYQALNGLSEQQQKLERQLSVLSRTTVGTEEYNHAQQKVSETISSMVRMISGLGPSLAEIKQLLAELLRMYRATLEMGKHPVQLSEKSSDSISAGLARQLSETLSQSFKPLVSDISNEIRDDVTGAIKRTLVNEHQQLANDVQRLQAENKDLHKTLETAADQARRQSRVTVWALTGTIAILASLMSIGALGKSLLDILGVTQGIPALWAHVWAAEGFWPTTGWLFVTILTLGVVLGGLGWLVHIGWGIVRGIEERRRW</sequence>
<dbReference type="EMBL" id="PHQP01000006">
    <property type="protein sequence ID" value="RAV34769.1"/>
    <property type="molecule type" value="Genomic_DNA"/>
</dbReference>
<keyword evidence="3" id="KW-0812">Transmembrane</keyword>
<dbReference type="InterPro" id="IPR005094">
    <property type="entry name" value="Endonuclease_MobA/VirD2"/>
</dbReference>
<feature type="transmembrane region" description="Helical" evidence="3">
    <location>
        <begin position="552"/>
        <end position="570"/>
    </location>
</feature>
<evidence type="ECO:0000259" key="4">
    <source>
        <dbReference type="Pfam" id="PF03432"/>
    </source>
</evidence>
<organism evidence="5 6">
    <name type="scientific">Corynebacterium heidelbergense</name>
    <dbReference type="NCBI Taxonomy" id="2055947"/>
    <lineage>
        <taxon>Bacteria</taxon>
        <taxon>Bacillati</taxon>
        <taxon>Actinomycetota</taxon>
        <taxon>Actinomycetes</taxon>
        <taxon>Mycobacteriales</taxon>
        <taxon>Corynebacteriaceae</taxon>
        <taxon>Corynebacterium</taxon>
    </lineage>
</organism>
<dbReference type="RefSeq" id="WP_112768777.1">
    <property type="nucleotide sequence ID" value="NZ_CP063191.1"/>
</dbReference>
<evidence type="ECO:0000313" key="6">
    <source>
        <dbReference type="Proteomes" id="UP000251047"/>
    </source>
</evidence>
<dbReference type="Proteomes" id="UP000251047">
    <property type="component" value="Unassembled WGS sequence"/>
</dbReference>
<evidence type="ECO:0000256" key="2">
    <source>
        <dbReference type="SAM" id="MobiDB-lite"/>
    </source>
</evidence>
<evidence type="ECO:0000256" key="1">
    <source>
        <dbReference type="SAM" id="Coils"/>
    </source>
</evidence>
<evidence type="ECO:0000256" key="3">
    <source>
        <dbReference type="SAM" id="Phobius"/>
    </source>
</evidence>
<proteinExistence type="predicted"/>